<keyword evidence="4 12" id="KW-0894">Sodium channel</keyword>
<evidence type="ECO:0000256" key="8">
    <source>
        <dbReference type="ARBA" id="ARBA00023065"/>
    </source>
</evidence>
<keyword evidence="8 12" id="KW-0406">Ion transport</keyword>
<evidence type="ECO:0000256" key="5">
    <source>
        <dbReference type="ARBA" id="ARBA00022692"/>
    </source>
</evidence>
<keyword evidence="5 12" id="KW-0812">Transmembrane</keyword>
<keyword evidence="7" id="KW-0915">Sodium</keyword>
<evidence type="ECO:0000313" key="14">
    <source>
        <dbReference type="EMBL" id="CAI6355717.1"/>
    </source>
</evidence>
<keyword evidence="15" id="KW-1185">Reference proteome</keyword>
<name>A0AAV0WIS5_9HEMI</name>
<evidence type="ECO:0000256" key="11">
    <source>
        <dbReference type="ARBA" id="ARBA00023303"/>
    </source>
</evidence>
<feature type="transmembrane region" description="Helical" evidence="13">
    <location>
        <begin position="33"/>
        <end position="54"/>
    </location>
</feature>
<comment type="caution">
    <text evidence="14">The sequence shown here is derived from an EMBL/GenBank/DDBJ whole genome shotgun (WGS) entry which is preliminary data.</text>
</comment>
<keyword evidence="9 13" id="KW-0472">Membrane</keyword>
<organism evidence="14 15">
    <name type="scientific">Macrosiphum euphorbiae</name>
    <name type="common">potato aphid</name>
    <dbReference type="NCBI Taxonomy" id="13131"/>
    <lineage>
        <taxon>Eukaryota</taxon>
        <taxon>Metazoa</taxon>
        <taxon>Ecdysozoa</taxon>
        <taxon>Arthropoda</taxon>
        <taxon>Hexapoda</taxon>
        <taxon>Insecta</taxon>
        <taxon>Pterygota</taxon>
        <taxon>Neoptera</taxon>
        <taxon>Paraneoptera</taxon>
        <taxon>Hemiptera</taxon>
        <taxon>Sternorrhyncha</taxon>
        <taxon>Aphidomorpha</taxon>
        <taxon>Aphidoidea</taxon>
        <taxon>Aphididae</taxon>
        <taxon>Macrosiphini</taxon>
        <taxon>Macrosiphum</taxon>
    </lineage>
</organism>
<dbReference type="GO" id="GO:0015280">
    <property type="term" value="F:ligand-gated sodium channel activity"/>
    <property type="evidence" value="ECO:0007669"/>
    <property type="project" value="TreeGrafter"/>
</dbReference>
<evidence type="ECO:0000313" key="15">
    <source>
        <dbReference type="Proteomes" id="UP001160148"/>
    </source>
</evidence>
<sequence length="105" mass="12103">MSLKSIWVDYCENGSIHGLRHVIQKDEKPWKRFMWILLLVVASTAIVVLVSASWEKYSYSSMEVAVDDPRYPLTKIDFPAVTICPISKIIYSKALKLVLKYIQLI</sequence>
<evidence type="ECO:0000256" key="2">
    <source>
        <dbReference type="ARBA" id="ARBA00007193"/>
    </source>
</evidence>
<evidence type="ECO:0000256" key="12">
    <source>
        <dbReference type="RuleBase" id="RU000679"/>
    </source>
</evidence>
<dbReference type="PANTHER" id="PTHR11690">
    <property type="entry name" value="AMILORIDE-SENSITIVE SODIUM CHANNEL-RELATED"/>
    <property type="match status" value="1"/>
</dbReference>
<dbReference type="PANTHER" id="PTHR11690:SF237">
    <property type="entry name" value="PICKPOCKET 16-RELATED"/>
    <property type="match status" value="1"/>
</dbReference>
<reference evidence="14 15" key="1">
    <citation type="submission" date="2023-01" db="EMBL/GenBank/DDBJ databases">
        <authorList>
            <person name="Whitehead M."/>
        </authorList>
    </citation>
    <scope>NUCLEOTIDE SEQUENCE [LARGE SCALE GENOMIC DNA]</scope>
</reference>
<gene>
    <name evidence="14" type="ORF">MEUPH1_LOCUS11535</name>
</gene>
<evidence type="ECO:0000256" key="6">
    <source>
        <dbReference type="ARBA" id="ARBA00022989"/>
    </source>
</evidence>
<dbReference type="InterPro" id="IPR001873">
    <property type="entry name" value="ENaC"/>
</dbReference>
<dbReference type="EMBL" id="CARXXK010000002">
    <property type="protein sequence ID" value="CAI6355717.1"/>
    <property type="molecule type" value="Genomic_DNA"/>
</dbReference>
<evidence type="ECO:0000256" key="1">
    <source>
        <dbReference type="ARBA" id="ARBA00004141"/>
    </source>
</evidence>
<proteinExistence type="inferred from homology"/>
<dbReference type="GO" id="GO:0005886">
    <property type="term" value="C:plasma membrane"/>
    <property type="evidence" value="ECO:0007669"/>
    <property type="project" value="TreeGrafter"/>
</dbReference>
<keyword evidence="11 12" id="KW-0407">Ion channel</keyword>
<keyword evidence="6 13" id="KW-1133">Transmembrane helix</keyword>
<evidence type="ECO:0000256" key="3">
    <source>
        <dbReference type="ARBA" id="ARBA00022448"/>
    </source>
</evidence>
<comment type="similarity">
    <text evidence="2 12">Belongs to the amiloride-sensitive sodium channel (TC 1.A.6) family.</text>
</comment>
<dbReference type="Proteomes" id="UP001160148">
    <property type="component" value="Unassembled WGS sequence"/>
</dbReference>
<evidence type="ECO:0000256" key="13">
    <source>
        <dbReference type="SAM" id="Phobius"/>
    </source>
</evidence>
<evidence type="ECO:0000256" key="7">
    <source>
        <dbReference type="ARBA" id="ARBA00023053"/>
    </source>
</evidence>
<keyword evidence="10 12" id="KW-0739">Sodium transport</keyword>
<protein>
    <submittedName>
        <fullName evidence="14">Uncharacterized protein</fullName>
    </submittedName>
</protein>
<dbReference type="Pfam" id="PF00858">
    <property type="entry name" value="ASC"/>
    <property type="match status" value="1"/>
</dbReference>
<comment type="subcellular location">
    <subcellularLocation>
        <location evidence="1">Membrane</location>
        <topology evidence="1">Multi-pass membrane protein</topology>
    </subcellularLocation>
</comment>
<dbReference type="AlphaFoldDB" id="A0AAV0WIS5"/>
<keyword evidence="3 12" id="KW-0813">Transport</keyword>
<evidence type="ECO:0000256" key="9">
    <source>
        <dbReference type="ARBA" id="ARBA00023136"/>
    </source>
</evidence>
<evidence type="ECO:0000256" key="4">
    <source>
        <dbReference type="ARBA" id="ARBA00022461"/>
    </source>
</evidence>
<evidence type="ECO:0000256" key="10">
    <source>
        <dbReference type="ARBA" id="ARBA00023201"/>
    </source>
</evidence>
<accession>A0AAV0WIS5</accession>